<dbReference type="InterPro" id="IPR008921">
    <property type="entry name" value="DNA_pol3_clamp-load_cplx_C"/>
</dbReference>
<dbReference type="SUPFAM" id="SSF48019">
    <property type="entry name" value="post-AAA+ oligomerization domain-like"/>
    <property type="match status" value="1"/>
</dbReference>
<keyword evidence="4" id="KW-0548">Nucleotidyltransferase</keyword>
<evidence type="ECO:0000256" key="6">
    <source>
        <dbReference type="ARBA" id="ARBA00022932"/>
    </source>
</evidence>
<name>A0A380KYM7_9STRE</name>
<evidence type="ECO:0000256" key="7">
    <source>
        <dbReference type="ARBA" id="ARBA00034754"/>
    </source>
</evidence>
<dbReference type="Gene3D" id="3.40.50.300">
    <property type="entry name" value="P-loop containing nucleotide triphosphate hydrolases"/>
    <property type="match status" value="1"/>
</dbReference>
<evidence type="ECO:0000256" key="5">
    <source>
        <dbReference type="ARBA" id="ARBA00022705"/>
    </source>
</evidence>
<dbReference type="InterPro" id="IPR005790">
    <property type="entry name" value="DNA_polIII_delta"/>
</dbReference>
<evidence type="ECO:0000256" key="1">
    <source>
        <dbReference type="ARBA" id="ARBA00012417"/>
    </source>
</evidence>
<evidence type="ECO:0000313" key="11">
    <source>
        <dbReference type="EMBL" id="SUN76818.1"/>
    </source>
</evidence>
<sequence>MLAIEEIEQLTPANLSPLTVLTGDDVGQFELMKSRFLEQIAFDPADLNYTYFDVKETAYQELELDLVSLPFFADEKIVILDHFSDLTTSKKRFLTDEELQSFESYLKAPLETTKLVIFAEGKLDSKRRLVKLLKRDGQIFEAAVLKEQDLRSYFTRYIKEQGLNLSVPVFEQLLLKSGFQFGELTKNIAFLKDYKGNASIELADIDQAIPKTLQDNIFDLTQFVLKGQIDAARVLVRDLTLQGEDEVKLLAIMLGQFRTYAQVRLLADSGRTEQQIVSDLSDFLGRKVNPYQIKFALRDSRNLCLDQIKTAMMILIETDFQIKSGVYDKDYLLDMALLKIASK</sequence>
<comment type="similarity">
    <text evidence="7">Belongs to the DNA polymerase HolA subunit family.</text>
</comment>
<evidence type="ECO:0000256" key="8">
    <source>
        <dbReference type="ARBA" id="ARBA00049244"/>
    </source>
</evidence>
<dbReference type="EC" id="2.7.7.7" evidence="1"/>
<evidence type="ECO:0000259" key="9">
    <source>
        <dbReference type="Pfam" id="PF06144"/>
    </source>
</evidence>
<dbReference type="AlphaFoldDB" id="A0A380KYM7"/>
<dbReference type="SUPFAM" id="SSF52540">
    <property type="entry name" value="P-loop containing nucleoside triphosphate hydrolases"/>
    <property type="match status" value="1"/>
</dbReference>
<comment type="catalytic activity">
    <reaction evidence="8">
        <text>DNA(n) + a 2'-deoxyribonucleoside 5'-triphosphate = DNA(n+1) + diphosphate</text>
        <dbReference type="Rhea" id="RHEA:22508"/>
        <dbReference type="Rhea" id="RHEA-COMP:17339"/>
        <dbReference type="Rhea" id="RHEA-COMP:17340"/>
        <dbReference type="ChEBI" id="CHEBI:33019"/>
        <dbReference type="ChEBI" id="CHEBI:61560"/>
        <dbReference type="ChEBI" id="CHEBI:173112"/>
        <dbReference type="EC" id="2.7.7.7"/>
    </reaction>
</comment>
<keyword evidence="12" id="KW-1185">Reference proteome</keyword>
<proteinExistence type="inferred from homology"/>
<dbReference type="GO" id="GO:0003677">
    <property type="term" value="F:DNA binding"/>
    <property type="evidence" value="ECO:0007669"/>
    <property type="project" value="InterPro"/>
</dbReference>
<evidence type="ECO:0000256" key="4">
    <source>
        <dbReference type="ARBA" id="ARBA00022695"/>
    </source>
</evidence>
<dbReference type="GO" id="GO:0006261">
    <property type="term" value="P:DNA-templated DNA replication"/>
    <property type="evidence" value="ECO:0007669"/>
    <property type="project" value="TreeGrafter"/>
</dbReference>
<keyword evidence="6" id="KW-0239">DNA-directed DNA polymerase</keyword>
<dbReference type="InterPro" id="IPR027417">
    <property type="entry name" value="P-loop_NTPase"/>
</dbReference>
<protein>
    <recommendedName>
        <fullName evidence="2">DNA polymerase III subunit delta</fullName>
        <ecNumber evidence="1">2.7.7.7</ecNumber>
    </recommendedName>
</protein>
<dbReference type="PANTHER" id="PTHR34388">
    <property type="entry name" value="DNA POLYMERASE III SUBUNIT DELTA"/>
    <property type="match status" value="1"/>
</dbReference>
<dbReference type="PANTHER" id="PTHR34388:SF1">
    <property type="entry name" value="DNA POLYMERASE III SUBUNIT DELTA"/>
    <property type="match status" value="1"/>
</dbReference>
<feature type="domain" description="DNA polymerase III delta subunit-like C-terminal" evidence="10">
    <location>
        <begin position="214"/>
        <end position="340"/>
    </location>
</feature>
<dbReference type="STRING" id="1123307.GCA_000380065_00590"/>
<dbReference type="Proteomes" id="UP000254634">
    <property type="component" value="Unassembled WGS sequence"/>
</dbReference>
<keyword evidence="5" id="KW-0235">DNA replication</keyword>
<dbReference type="EMBL" id="UHFR01000005">
    <property type="protein sequence ID" value="SUN76818.1"/>
    <property type="molecule type" value="Genomic_DNA"/>
</dbReference>
<evidence type="ECO:0000259" key="10">
    <source>
        <dbReference type="Pfam" id="PF21694"/>
    </source>
</evidence>
<keyword evidence="3" id="KW-0808">Transferase</keyword>
<evidence type="ECO:0000313" key="12">
    <source>
        <dbReference type="Proteomes" id="UP000254634"/>
    </source>
</evidence>
<dbReference type="Pfam" id="PF21694">
    <property type="entry name" value="DNA_pol3_delta_C"/>
    <property type="match status" value="1"/>
</dbReference>
<evidence type="ECO:0000256" key="2">
    <source>
        <dbReference type="ARBA" id="ARBA00017703"/>
    </source>
</evidence>
<dbReference type="Pfam" id="PF06144">
    <property type="entry name" value="DNA_pol3_delta"/>
    <property type="match status" value="1"/>
</dbReference>
<dbReference type="GO" id="GO:0009360">
    <property type="term" value="C:DNA polymerase III complex"/>
    <property type="evidence" value="ECO:0007669"/>
    <property type="project" value="InterPro"/>
</dbReference>
<accession>A0A380KYM7</accession>
<reference evidence="11" key="1">
    <citation type="submission" date="2018-06" db="EMBL/GenBank/DDBJ databases">
        <authorList>
            <consortium name="Pathogen Informatics"/>
            <person name="Doyle S."/>
        </authorList>
    </citation>
    <scope>NUCLEOTIDE SEQUENCE [LARGE SCALE GENOMIC DNA]</scope>
    <source>
        <strain evidence="11">NCTC13765</strain>
    </source>
</reference>
<feature type="domain" description="DNA polymerase III delta N-terminal" evidence="9">
    <location>
        <begin position="20"/>
        <end position="142"/>
    </location>
</feature>
<dbReference type="InterPro" id="IPR010372">
    <property type="entry name" value="DNA_pol3_delta_N"/>
</dbReference>
<dbReference type="OrthoDB" id="9775929at2"/>
<dbReference type="RefSeq" id="WP_018371279.1">
    <property type="nucleotide sequence ID" value="NZ_UHFR01000005.1"/>
</dbReference>
<dbReference type="NCBIfam" id="TIGR01128">
    <property type="entry name" value="holA"/>
    <property type="match status" value="1"/>
</dbReference>
<dbReference type="Gene3D" id="1.20.272.10">
    <property type="match status" value="1"/>
</dbReference>
<gene>
    <name evidence="11" type="primary">holA</name>
    <name evidence="11" type="ORF">NCTC13765_01318</name>
</gene>
<dbReference type="InterPro" id="IPR048466">
    <property type="entry name" value="DNA_pol3_delta-like_C"/>
</dbReference>
<dbReference type="GO" id="GO:0003887">
    <property type="term" value="F:DNA-directed DNA polymerase activity"/>
    <property type="evidence" value="ECO:0007669"/>
    <property type="project" value="UniProtKB-KW"/>
</dbReference>
<organism evidence="11 12">
    <name type="scientific">Streptococcus massiliensis</name>
    <dbReference type="NCBI Taxonomy" id="313439"/>
    <lineage>
        <taxon>Bacteria</taxon>
        <taxon>Bacillati</taxon>
        <taxon>Bacillota</taxon>
        <taxon>Bacilli</taxon>
        <taxon>Lactobacillales</taxon>
        <taxon>Streptococcaceae</taxon>
        <taxon>Streptococcus</taxon>
    </lineage>
</organism>
<evidence type="ECO:0000256" key="3">
    <source>
        <dbReference type="ARBA" id="ARBA00022679"/>
    </source>
</evidence>